<dbReference type="Proteomes" id="UP000250140">
    <property type="component" value="Unassembled WGS sequence"/>
</dbReference>
<feature type="transmembrane region" description="Helical" evidence="8">
    <location>
        <begin position="209"/>
        <end position="228"/>
    </location>
</feature>
<dbReference type="EMBL" id="KV750613">
    <property type="protein sequence ID" value="OCL04055.1"/>
    <property type="molecule type" value="Genomic_DNA"/>
</dbReference>
<keyword evidence="5 8" id="KW-1133">Transmembrane helix</keyword>
<evidence type="ECO:0000256" key="1">
    <source>
        <dbReference type="ARBA" id="ARBA00004141"/>
    </source>
</evidence>
<comment type="subcellular location">
    <subcellularLocation>
        <location evidence="1">Membrane</location>
        <topology evidence="1">Multi-pass membrane protein</topology>
    </subcellularLocation>
</comment>
<keyword evidence="4 8" id="KW-0812">Transmembrane</keyword>
<feature type="transmembrane region" description="Helical" evidence="8">
    <location>
        <begin position="182"/>
        <end position="202"/>
    </location>
</feature>
<feature type="transmembrane region" description="Helical" evidence="8">
    <location>
        <begin position="586"/>
        <end position="606"/>
    </location>
</feature>
<evidence type="ECO:0000256" key="5">
    <source>
        <dbReference type="ARBA" id="ARBA00022989"/>
    </source>
</evidence>
<dbReference type="PROSITE" id="PS00217">
    <property type="entry name" value="SUGAR_TRANSPORT_2"/>
    <property type="match status" value="1"/>
</dbReference>
<accession>A0A8E2JNQ7</accession>
<dbReference type="AlphaFoldDB" id="A0A8E2JNQ7"/>
<evidence type="ECO:0000256" key="4">
    <source>
        <dbReference type="ARBA" id="ARBA00022692"/>
    </source>
</evidence>
<feature type="transmembrane region" description="Helical" evidence="8">
    <location>
        <begin position="302"/>
        <end position="323"/>
    </location>
</feature>
<evidence type="ECO:0000313" key="11">
    <source>
        <dbReference type="Proteomes" id="UP000250140"/>
    </source>
</evidence>
<feature type="transmembrane region" description="Helical" evidence="8">
    <location>
        <begin position="268"/>
        <end position="290"/>
    </location>
</feature>
<proteinExistence type="inferred from homology"/>
<keyword evidence="3" id="KW-0813">Transport</keyword>
<dbReference type="OrthoDB" id="4540492at2759"/>
<dbReference type="PANTHER" id="PTHR48020">
    <property type="entry name" value="PROTON MYO-INOSITOL COTRANSPORTER"/>
    <property type="match status" value="1"/>
</dbReference>
<organism evidence="10 11">
    <name type="scientific">Glonium stellatum</name>
    <dbReference type="NCBI Taxonomy" id="574774"/>
    <lineage>
        <taxon>Eukaryota</taxon>
        <taxon>Fungi</taxon>
        <taxon>Dikarya</taxon>
        <taxon>Ascomycota</taxon>
        <taxon>Pezizomycotina</taxon>
        <taxon>Dothideomycetes</taxon>
        <taxon>Pleosporomycetidae</taxon>
        <taxon>Gloniales</taxon>
        <taxon>Gloniaceae</taxon>
        <taxon>Glonium</taxon>
    </lineage>
</organism>
<keyword evidence="6 8" id="KW-0472">Membrane</keyword>
<dbReference type="InterPro" id="IPR036259">
    <property type="entry name" value="MFS_trans_sf"/>
</dbReference>
<evidence type="ECO:0000256" key="3">
    <source>
        <dbReference type="ARBA" id="ARBA00022448"/>
    </source>
</evidence>
<feature type="transmembrane region" description="Helical" evidence="8">
    <location>
        <begin position="380"/>
        <end position="397"/>
    </location>
</feature>
<dbReference type="InterPro" id="IPR005829">
    <property type="entry name" value="Sugar_transporter_CS"/>
</dbReference>
<feature type="transmembrane region" description="Helical" evidence="8">
    <location>
        <begin position="418"/>
        <end position="440"/>
    </location>
</feature>
<dbReference type="InterPro" id="IPR050814">
    <property type="entry name" value="Myo-inositol_Transporter"/>
</dbReference>
<feature type="domain" description="Major facilitator superfamily (MFS) profile" evidence="9">
    <location>
        <begin position="134"/>
        <end position="610"/>
    </location>
</feature>
<evidence type="ECO:0000259" key="9">
    <source>
        <dbReference type="PROSITE" id="PS50850"/>
    </source>
</evidence>
<dbReference type="SUPFAM" id="SSF103473">
    <property type="entry name" value="MFS general substrate transporter"/>
    <property type="match status" value="1"/>
</dbReference>
<dbReference type="GO" id="GO:0015798">
    <property type="term" value="P:myo-inositol transport"/>
    <property type="evidence" value="ECO:0007669"/>
    <property type="project" value="UniProtKB-ARBA"/>
</dbReference>
<evidence type="ECO:0000256" key="2">
    <source>
        <dbReference type="ARBA" id="ARBA00010992"/>
    </source>
</evidence>
<dbReference type="InterPro" id="IPR005828">
    <property type="entry name" value="MFS_sugar_transport-like"/>
</dbReference>
<feature type="region of interest" description="Disordered" evidence="7">
    <location>
        <begin position="1"/>
        <end position="26"/>
    </location>
</feature>
<dbReference type="PANTHER" id="PTHR48020:SF40">
    <property type="entry name" value="MAJOR FACILITATOR SUPERFAMILY (MFS) PROFILE DOMAIN-CONTAINING PROTEIN"/>
    <property type="match status" value="1"/>
</dbReference>
<dbReference type="GO" id="GO:0015791">
    <property type="term" value="P:polyol transmembrane transport"/>
    <property type="evidence" value="ECO:0007669"/>
    <property type="project" value="UniProtKB-ARBA"/>
</dbReference>
<dbReference type="InterPro" id="IPR020846">
    <property type="entry name" value="MFS_dom"/>
</dbReference>
<dbReference type="PROSITE" id="PS50850">
    <property type="entry name" value="MFS"/>
    <property type="match status" value="1"/>
</dbReference>
<evidence type="ECO:0000313" key="10">
    <source>
        <dbReference type="EMBL" id="OCL04055.1"/>
    </source>
</evidence>
<evidence type="ECO:0000256" key="7">
    <source>
        <dbReference type="SAM" id="MobiDB-lite"/>
    </source>
</evidence>
<evidence type="ECO:0000256" key="8">
    <source>
        <dbReference type="SAM" id="Phobius"/>
    </source>
</evidence>
<dbReference type="Pfam" id="PF00083">
    <property type="entry name" value="Sugar_tr"/>
    <property type="match status" value="2"/>
</dbReference>
<comment type="similarity">
    <text evidence="2">Belongs to the major facilitator superfamily. Sugar transporter (TC 2.A.1.1) family.</text>
</comment>
<name>A0A8E2JNQ7_9PEZI</name>
<gene>
    <name evidence="10" type="ORF">AOQ84DRAFT_226472</name>
</gene>
<reference evidence="10 11" key="1">
    <citation type="journal article" date="2016" name="Nat. Commun.">
        <title>Ectomycorrhizal ecology is imprinted in the genome of the dominant symbiotic fungus Cenococcum geophilum.</title>
        <authorList>
            <consortium name="DOE Joint Genome Institute"/>
            <person name="Peter M."/>
            <person name="Kohler A."/>
            <person name="Ohm R.A."/>
            <person name="Kuo A."/>
            <person name="Krutzmann J."/>
            <person name="Morin E."/>
            <person name="Arend M."/>
            <person name="Barry K.W."/>
            <person name="Binder M."/>
            <person name="Choi C."/>
            <person name="Clum A."/>
            <person name="Copeland A."/>
            <person name="Grisel N."/>
            <person name="Haridas S."/>
            <person name="Kipfer T."/>
            <person name="LaButti K."/>
            <person name="Lindquist E."/>
            <person name="Lipzen A."/>
            <person name="Maire R."/>
            <person name="Meier B."/>
            <person name="Mihaltcheva S."/>
            <person name="Molinier V."/>
            <person name="Murat C."/>
            <person name="Poggeler S."/>
            <person name="Quandt C.A."/>
            <person name="Sperisen C."/>
            <person name="Tritt A."/>
            <person name="Tisserant E."/>
            <person name="Crous P.W."/>
            <person name="Henrissat B."/>
            <person name="Nehls U."/>
            <person name="Egli S."/>
            <person name="Spatafora J.W."/>
            <person name="Grigoriev I.V."/>
            <person name="Martin F.M."/>
        </authorList>
    </citation>
    <scope>NUCLEOTIDE SEQUENCE [LARGE SCALE GENOMIC DNA]</scope>
    <source>
        <strain evidence="10 11">CBS 207.34</strain>
    </source>
</reference>
<feature type="transmembrane region" description="Helical" evidence="8">
    <location>
        <begin position="503"/>
        <end position="526"/>
    </location>
</feature>
<evidence type="ECO:0000256" key="6">
    <source>
        <dbReference type="ARBA" id="ARBA00023136"/>
    </source>
</evidence>
<sequence length="647" mass="71953">MEAQEIETRETEPQEIEPQRVDSQDSVKLKQNPIEHMDPQMLWNSLKVLYNKFENKDSITFEELWVGAMLAKKYGDHNLGPDGSDAAIPDLRISDEEPPRVGPDFEPLNRREKRAIRVQHSLAFWEEPKGLLVTLMTCCVAALTQGWDQATNGNLGWPVSFGLAINAHGTGTDVWKFGLVNAIPWFSAAVLGPLFVDPVCYAKVFGRRGAIFIAAMFSFASTISGSRAQSWHGYLVSRIFLGIGIGAKASIVPILESEILPPAKRGRLLVSWQVFTAAGIFAGGVATYIFRDNWRNQVLSGAIPAFLLLVLTFLCCESPRWLVVQGKYAEAFETLIRLRKERILAAEELCYIYFQIQTAFRNQASPLLPLTLISGPLLTPNSILAFLASVFFSTASLRTQRVDPRNPEAIDKTNVYDSLCLTIGFGAANTVFSAIAYFLVEPVDRPVNESDSSNPNTTRGNVQTWISGRRSLLLLSLGGGTLMLLILTFLLDLKKENPAKLPVIVVFIMLFTLFYSPGAGCIPFLYSAEVWQNEAREIGMSWAVFWNFLGELSLLARQNRVLSESFLGAGFLALLVPQGFEWGHSKLFGVFTGLSFLSILLVWLFVPATEPALSLEEMSEKFQESLIDHGKDRVKALDYCGRKIEET</sequence>
<feature type="transmembrane region" description="Helical" evidence="8">
    <location>
        <begin position="234"/>
        <end position="256"/>
    </location>
</feature>
<keyword evidence="11" id="KW-1185">Reference proteome</keyword>
<dbReference type="PRINTS" id="PR00171">
    <property type="entry name" value="SUGRTRNSPORT"/>
</dbReference>
<dbReference type="GO" id="GO:0016020">
    <property type="term" value="C:membrane"/>
    <property type="evidence" value="ECO:0007669"/>
    <property type="project" value="UniProtKB-SubCell"/>
</dbReference>
<protein>
    <recommendedName>
        <fullName evidence="9">Major facilitator superfamily (MFS) profile domain-containing protein</fullName>
    </recommendedName>
</protein>
<feature type="transmembrane region" description="Helical" evidence="8">
    <location>
        <begin position="472"/>
        <end position="491"/>
    </location>
</feature>
<dbReference type="GO" id="GO:0022857">
    <property type="term" value="F:transmembrane transporter activity"/>
    <property type="evidence" value="ECO:0007669"/>
    <property type="project" value="InterPro"/>
</dbReference>
<dbReference type="InterPro" id="IPR003663">
    <property type="entry name" value="Sugar/inositol_transpt"/>
</dbReference>
<dbReference type="Gene3D" id="1.20.1250.20">
    <property type="entry name" value="MFS general substrate transporter like domains"/>
    <property type="match status" value="1"/>
</dbReference>